<gene>
    <name evidence="2" type="ORF">FSC37_15700</name>
</gene>
<name>A0A5C6U4W2_9BURK</name>
<evidence type="ECO:0000256" key="1">
    <source>
        <dbReference type="SAM" id="MobiDB-lite"/>
    </source>
</evidence>
<sequence length="140" mass="14869">MRREGLLRELGIGRQRGDLRLQLGPAGLQAGEFLAHVEVRLRGGHVPLDGGEHAIHLGRPALEGVQRRGIARRAGDGDAAALDQHLVPLDQVGHQRSGRALGLDAAHAGVEGAGGAEAQREQQQQGRDARQQELVSQSQA</sequence>
<organism evidence="2 3">
    <name type="scientific">Piscinibacter aquaticus</name>
    <dbReference type="NCBI Taxonomy" id="392597"/>
    <lineage>
        <taxon>Bacteria</taxon>
        <taxon>Pseudomonadati</taxon>
        <taxon>Pseudomonadota</taxon>
        <taxon>Betaproteobacteria</taxon>
        <taxon>Burkholderiales</taxon>
        <taxon>Sphaerotilaceae</taxon>
        <taxon>Piscinibacter</taxon>
    </lineage>
</organism>
<comment type="caution">
    <text evidence="2">The sequence shown here is derived from an EMBL/GenBank/DDBJ whole genome shotgun (WGS) entry which is preliminary data.</text>
</comment>
<protein>
    <submittedName>
        <fullName evidence="2">Uncharacterized protein</fullName>
    </submittedName>
</protein>
<accession>A0A5C6U4W2</accession>
<dbReference type="EMBL" id="VOPW01000001">
    <property type="protein sequence ID" value="TXC66728.1"/>
    <property type="molecule type" value="Genomic_DNA"/>
</dbReference>
<dbReference type="Proteomes" id="UP000321832">
    <property type="component" value="Unassembled WGS sequence"/>
</dbReference>
<keyword evidence="3" id="KW-1185">Reference proteome</keyword>
<evidence type="ECO:0000313" key="3">
    <source>
        <dbReference type="Proteomes" id="UP000321832"/>
    </source>
</evidence>
<dbReference type="AlphaFoldDB" id="A0A5C6U4W2"/>
<evidence type="ECO:0000313" key="2">
    <source>
        <dbReference type="EMBL" id="TXC66728.1"/>
    </source>
</evidence>
<feature type="region of interest" description="Disordered" evidence="1">
    <location>
        <begin position="98"/>
        <end position="140"/>
    </location>
</feature>
<reference evidence="2 3" key="1">
    <citation type="submission" date="2019-08" db="EMBL/GenBank/DDBJ databases">
        <authorList>
            <person name="Khan S.A."/>
            <person name="Jeon C.O."/>
            <person name="Jeong S.E."/>
        </authorList>
    </citation>
    <scope>NUCLEOTIDE SEQUENCE [LARGE SCALE GENOMIC DNA]</scope>
    <source>
        <strain evidence="3">IMCC1728</strain>
    </source>
</reference>
<proteinExistence type="predicted"/>